<reference evidence="3" key="2">
    <citation type="submission" date="2020-05" db="UniProtKB">
        <authorList>
            <consortium name="EnsemblMetazoa"/>
        </authorList>
    </citation>
    <scope>IDENTIFICATION</scope>
    <source>
        <strain evidence="3">CM1001059</strain>
    </source>
</reference>
<evidence type="ECO:0000313" key="3">
    <source>
        <dbReference type="EnsemblMetazoa" id="AMEC007098-PA"/>
    </source>
</evidence>
<organism evidence="3 4">
    <name type="scientific">Anopheles melas</name>
    <dbReference type="NCBI Taxonomy" id="34690"/>
    <lineage>
        <taxon>Eukaryota</taxon>
        <taxon>Metazoa</taxon>
        <taxon>Ecdysozoa</taxon>
        <taxon>Arthropoda</taxon>
        <taxon>Hexapoda</taxon>
        <taxon>Insecta</taxon>
        <taxon>Pterygota</taxon>
        <taxon>Neoptera</taxon>
        <taxon>Endopterygota</taxon>
        <taxon>Diptera</taxon>
        <taxon>Nematocera</taxon>
        <taxon>Culicoidea</taxon>
        <taxon>Culicidae</taxon>
        <taxon>Anophelinae</taxon>
        <taxon>Anopheles</taxon>
    </lineage>
</organism>
<dbReference type="VEuPathDB" id="VectorBase:AMEC007098"/>
<dbReference type="Proteomes" id="UP000075902">
    <property type="component" value="Unassembled WGS sequence"/>
</dbReference>
<evidence type="ECO:0000256" key="1">
    <source>
        <dbReference type="SAM" id="MobiDB-lite"/>
    </source>
</evidence>
<accession>A0A182TRM2</accession>
<feature type="compositionally biased region" description="Polar residues" evidence="1">
    <location>
        <begin position="1"/>
        <end position="12"/>
    </location>
</feature>
<feature type="domain" description="DUF4729" evidence="2">
    <location>
        <begin position="129"/>
        <end position="195"/>
    </location>
</feature>
<sequence>MEPHGQSQQASQPYIPRNAQSHDHSSQWNRPHKFTPLKPVMSRNEIKKSKVPKPCPTEQEPCREEELLDETIPPSELFHCTSSLLASESLYTATINGQECQLPFEVLPEVSSSVVKLEDTAISRQPFPCPVGGCRQPCCLFMFATHVAFDHQEVLVDTLWPGETNTVLIDPYTEPTDQPRCHRLLLLSGKIRGLGDGKHRDKLPFALMSSKCSLHGSDRLVLWITGPDAGDGHRQQYTLEAGKNESSRLVMYAVAFSGEIVPLHGSQDAAELHRSGAGLVVPEQQLDFLTDSRTKLLEVCVHFY</sequence>
<dbReference type="Pfam" id="PF15866">
    <property type="entry name" value="DUF4729"/>
    <property type="match status" value="1"/>
</dbReference>
<reference evidence="4" key="1">
    <citation type="submission" date="2014-01" db="EMBL/GenBank/DDBJ databases">
        <title>The Genome Sequence of Anopheles melas CM1001059_A (V2).</title>
        <authorList>
            <consortium name="The Broad Institute Genomics Platform"/>
            <person name="Neafsey D.E."/>
            <person name="Besansky N."/>
            <person name="Howell P."/>
            <person name="Walton C."/>
            <person name="Young S.K."/>
            <person name="Zeng Q."/>
            <person name="Gargeya S."/>
            <person name="Fitzgerald M."/>
            <person name="Haas B."/>
            <person name="Abouelleil A."/>
            <person name="Allen A.W."/>
            <person name="Alvarado L."/>
            <person name="Arachchi H.M."/>
            <person name="Berlin A.M."/>
            <person name="Chapman S.B."/>
            <person name="Gainer-Dewar J."/>
            <person name="Goldberg J."/>
            <person name="Griggs A."/>
            <person name="Gujja S."/>
            <person name="Hansen M."/>
            <person name="Howarth C."/>
            <person name="Imamovic A."/>
            <person name="Ireland A."/>
            <person name="Larimer J."/>
            <person name="McCowan C."/>
            <person name="Murphy C."/>
            <person name="Pearson M."/>
            <person name="Poon T.W."/>
            <person name="Priest M."/>
            <person name="Roberts A."/>
            <person name="Saif S."/>
            <person name="Shea T."/>
            <person name="Sisk P."/>
            <person name="Sykes S."/>
            <person name="Wortman J."/>
            <person name="Nusbaum C."/>
            <person name="Birren B."/>
        </authorList>
    </citation>
    <scope>NUCLEOTIDE SEQUENCE [LARGE SCALE GENOMIC DNA]</scope>
    <source>
        <strain evidence="4">CM1001059</strain>
    </source>
</reference>
<evidence type="ECO:0000313" key="4">
    <source>
        <dbReference type="Proteomes" id="UP000075902"/>
    </source>
</evidence>
<dbReference type="EnsemblMetazoa" id="AMEC007098-RA">
    <property type="protein sequence ID" value="AMEC007098-PA"/>
    <property type="gene ID" value="AMEC007098"/>
</dbReference>
<feature type="region of interest" description="Disordered" evidence="1">
    <location>
        <begin position="1"/>
        <end position="61"/>
    </location>
</feature>
<keyword evidence="4" id="KW-1185">Reference proteome</keyword>
<name>A0A182TRM2_9DIPT</name>
<proteinExistence type="predicted"/>
<dbReference type="InterPro" id="IPR031732">
    <property type="entry name" value="DUF4729"/>
</dbReference>
<dbReference type="STRING" id="34690.A0A182TRM2"/>
<evidence type="ECO:0000259" key="2">
    <source>
        <dbReference type="Pfam" id="PF15866"/>
    </source>
</evidence>
<protein>
    <recommendedName>
        <fullName evidence="2">DUF4729 domain-containing protein</fullName>
    </recommendedName>
</protein>
<dbReference type="AlphaFoldDB" id="A0A182TRM2"/>